<dbReference type="EMBL" id="CP002585">
    <property type="protein sequence ID" value="AEA67496.1"/>
    <property type="molecule type" value="Genomic_DNA"/>
</dbReference>
<dbReference type="HOGENOM" id="CLU_177779_0_0_6"/>
<dbReference type="Proteomes" id="UP000006692">
    <property type="component" value="Chromosome"/>
</dbReference>
<dbReference type="STRING" id="994484.PSEBR_cmegl24"/>
<proteinExistence type="predicted"/>
<protein>
    <submittedName>
        <fullName evidence="1">Uncharacterized protein</fullName>
    </submittedName>
</protein>
<dbReference type="KEGG" id="pba:PSEBR_cmegl24"/>
<sequence length="86" mass="9549">MHAEHLAISGDRTSAIAQWELILRDEAALLENPGRHHKTLLIQAHTLHRLRLINRDDLSDLLEQADGALAYAVEALIDCEFDGQAG</sequence>
<evidence type="ECO:0000313" key="1">
    <source>
        <dbReference type="EMBL" id="AEA67496.1"/>
    </source>
</evidence>
<dbReference type="AlphaFoldDB" id="F2KE19"/>
<gene>
    <name evidence="1" type="ORF">PSEBR_cmegl24</name>
</gene>
<dbReference type="RefSeq" id="WP_013692470.1">
    <property type="nucleotide sequence ID" value="NC_015379.1"/>
</dbReference>
<evidence type="ECO:0000313" key="2">
    <source>
        <dbReference type="Proteomes" id="UP000006692"/>
    </source>
</evidence>
<reference key="2">
    <citation type="submission" date="2011-03" db="EMBL/GenBank/DDBJ databases">
        <title>Complete Genome Sequence of a beneficial plant roots-associated bacterium Pseudomonas brassicacearum.</title>
        <authorList>
            <person name="Ortet P."/>
            <person name="Barakat M."/>
            <person name="Lalaouna D."/>
            <person name="Fochesato S."/>
            <person name="Barbe V."/>
            <person name="Santaella C."/>
            <person name="Heulin T."/>
            <person name="Achouak W."/>
        </authorList>
    </citation>
    <scope>NUCLEOTIDE SEQUENCE</scope>
    <source>
        <strain>NFM421</strain>
    </source>
</reference>
<reference evidence="1 2" key="1">
    <citation type="journal article" date="2011" name="J. Bacteriol.">
        <title>Complete genome sequence of a beneficial plant root-associated bacterium, Pseudomonas brassicacearum.</title>
        <authorList>
            <person name="Ortet P."/>
            <person name="Barakat M."/>
            <person name="Lalaouna D."/>
            <person name="Fochesato S."/>
            <person name="Barbe V."/>
            <person name="Vacherie B."/>
            <person name="Santaella C."/>
            <person name="Heulin T."/>
            <person name="Achouak W."/>
        </authorList>
    </citation>
    <scope>NUCLEOTIDE SEQUENCE [LARGE SCALE GENOMIC DNA]</scope>
    <source>
        <strain evidence="1 2">NFM421</strain>
    </source>
</reference>
<accession>F2KE19</accession>
<organism evidence="1 2">
    <name type="scientific">Pseudomonas brassicacearum (strain NFM421)</name>
    <dbReference type="NCBI Taxonomy" id="994484"/>
    <lineage>
        <taxon>Bacteria</taxon>
        <taxon>Pseudomonadati</taxon>
        <taxon>Pseudomonadota</taxon>
        <taxon>Gammaproteobacteria</taxon>
        <taxon>Pseudomonadales</taxon>
        <taxon>Pseudomonadaceae</taxon>
        <taxon>Pseudomonas</taxon>
    </lineage>
</organism>
<name>F2KE19_PSEBN</name>